<comment type="pathway">
    <text evidence="2">Cofactor biosynthesis; tetrahydrobiopterin biosynthesis; tetrahydrobiopterin from 7,8-dihydroneopterin triphosphate: step 1/3.</text>
</comment>
<evidence type="ECO:0000313" key="12">
    <source>
        <dbReference type="Ensembl" id="ENSPMEP00000011587.1"/>
    </source>
</evidence>
<dbReference type="CDD" id="cd00470">
    <property type="entry name" value="PTPS"/>
    <property type="match status" value="1"/>
</dbReference>
<evidence type="ECO:0000256" key="9">
    <source>
        <dbReference type="ARBA" id="ARBA00023239"/>
    </source>
</evidence>
<dbReference type="InterPro" id="IPR022470">
    <property type="entry name" value="PTPS_Cys_AS"/>
</dbReference>
<evidence type="ECO:0000256" key="6">
    <source>
        <dbReference type="ARBA" id="ARBA00022723"/>
    </source>
</evidence>
<accession>A0A3B3X965</accession>
<evidence type="ECO:0000256" key="4">
    <source>
        <dbReference type="ARBA" id="ARBA00013100"/>
    </source>
</evidence>
<dbReference type="Pfam" id="PF01242">
    <property type="entry name" value="PTPS"/>
    <property type="match status" value="1"/>
</dbReference>
<dbReference type="Ensembl" id="ENSPMET00000018771.1">
    <property type="protein sequence ID" value="ENSPMEP00000011587.1"/>
    <property type="gene ID" value="ENSPMEG00000013684.1"/>
</dbReference>
<evidence type="ECO:0000313" key="13">
    <source>
        <dbReference type="Proteomes" id="UP000261480"/>
    </source>
</evidence>
<proteinExistence type="inferred from homology"/>
<evidence type="ECO:0000256" key="1">
    <source>
        <dbReference type="ARBA" id="ARBA00001947"/>
    </source>
</evidence>
<dbReference type="PROSITE" id="PS00988">
    <property type="entry name" value="PTPS_2"/>
    <property type="match status" value="1"/>
</dbReference>
<name>A0A3B3X965_9TELE</name>
<keyword evidence="13" id="KW-1185">Reference proteome</keyword>
<dbReference type="EC" id="4.2.3.12" evidence="4"/>
<evidence type="ECO:0000256" key="10">
    <source>
        <dbReference type="ARBA" id="ARBA00025266"/>
    </source>
</evidence>
<dbReference type="PROSITE" id="PS00987">
    <property type="entry name" value="PTPS_1"/>
    <property type="match status" value="1"/>
</dbReference>
<organism evidence="12 13">
    <name type="scientific">Poecilia mexicana</name>
    <dbReference type="NCBI Taxonomy" id="48701"/>
    <lineage>
        <taxon>Eukaryota</taxon>
        <taxon>Metazoa</taxon>
        <taxon>Chordata</taxon>
        <taxon>Craniata</taxon>
        <taxon>Vertebrata</taxon>
        <taxon>Euteleostomi</taxon>
        <taxon>Actinopterygii</taxon>
        <taxon>Neopterygii</taxon>
        <taxon>Teleostei</taxon>
        <taxon>Neoteleostei</taxon>
        <taxon>Acanthomorphata</taxon>
        <taxon>Ovalentaria</taxon>
        <taxon>Atherinomorphae</taxon>
        <taxon>Cyprinodontiformes</taxon>
        <taxon>Poeciliidae</taxon>
        <taxon>Poeciliinae</taxon>
        <taxon>Poecilia</taxon>
    </lineage>
</organism>
<dbReference type="SUPFAM" id="SSF55620">
    <property type="entry name" value="Tetrahydrobiopterin biosynthesis enzymes-like"/>
    <property type="match status" value="1"/>
</dbReference>
<dbReference type="FunFam" id="3.30.479.10:FF:000003">
    <property type="entry name" value="6-pyruvoyl tetrahydrobiopterin synthase"/>
    <property type="match status" value="1"/>
</dbReference>
<comment type="similarity">
    <text evidence="3">Belongs to the PTPS family.</text>
</comment>
<dbReference type="STRING" id="48701.ENSPMEP00000011587"/>
<dbReference type="NCBIfam" id="TIGR00039">
    <property type="entry name" value="6PTHBS"/>
    <property type="match status" value="1"/>
</dbReference>
<dbReference type="UniPathway" id="UPA00849">
    <property type="reaction ID" value="UER00819"/>
</dbReference>
<dbReference type="AlphaFoldDB" id="A0A3B3X965"/>
<evidence type="ECO:0000256" key="5">
    <source>
        <dbReference type="ARBA" id="ARBA00015587"/>
    </source>
</evidence>
<dbReference type="InterPro" id="IPR038418">
    <property type="entry name" value="6-PTP_synth/QueD_sf"/>
</dbReference>
<comment type="function">
    <text evidence="10">Involved in the biosynthesis of tetrahydrobiopterin, an essential cofactor of aromatic amino acid hydroxylases. Catalyzes the transformation of 7,8-dihydroneopterin triphosphate into 6-pyruvoyl tetrahydropterin.</text>
</comment>
<dbReference type="GO" id="GO:0005739">
    <property type="term" value="C:mitochondrion"/>
    <property type="evidence" value="ECO:0007669"/>
    <property type="project" value="TreeGrafter"/>
</dbReference>
<keyword evidence="9" id="KW-0456">Lyase</keyword>
<dbReference type="Gene3D" id="3.30.479.10">
    <property type="entry name" value="6-pyruvoyl tetrahydropterin synthase/QueD"/>
    <property type="match status" value="1"/>
</dbReference>
<sequence length="172" mass="19510">MAESSGNPPAERIGYITRVQSFSACHRLHSLHLTDEENKEVYGKCNNPYGHGHNYKVEVTVRGKIDPVTGMVMNLTDLKRCIEEVIMIPLDHKNLDKDVPYFADVVSTTENLAIYIWDNMAKALPASLLYEIRIHETDKNIVVYRGEFQNRRADPRSARNAARRQSPLTAVG</sequence>
<comment type="cofactor">
    <cofactor evidence="1">
        <name>Zn(2+)</name>
        <dbReference type="ChEBI" id="CHEBI:29105"/>
    </cofactor>
</comment>
<evidence type="ECO:0000256" key="8">
    <source>
        <dbReference type="ARBA" id="ARBA00023007"/>
    </source>
</evidence>
<reference evidence="12" key="2">
    <citation type="submission" date="2025-09" db="UniProtKB">
        <authorList>
            <consortium name="Ensembl"/>
        </authorList>
    </citation>
    <scope>IDENTIFICATION</scope>
</reference>
<evidence type="ECO:0000256" key="7">
    <source>
        <dbReference type="ARBA" id="ARBA00022833"/>
    </source>
</evidence>
<reference evidence="12" key="1">
    <citation type="submission" date="2025-08" db="UniProtKB">
        <authorList>
            <consortium name="Ensembl"/>
        </authorList>
    </citation>
    <scope>IDENTIFICATION</scope>
</reference>
<dbReference type="GO" id="GO:0003874">
    <property type="term" value="F:6-pyruvoyltetrahydropterin synthase activity"/>
    <property type="evidence" value="ECO:0007669"/>
    <property type="project" value="UniProtKB-EC"/>
</dbReference>
<dbReference type="InterPro" id="IPR007115">
    <property type="entry name" value="6-PTP_synth/QueD"/>
</dbReference>
<protein>
    <recommendedName>
        <fullName evidence="5">6-pyruvoyl tetrahydrobiopterin synthase</fullName>
        <ecNumber evidence="4">4.2.3.12</ecNumber>
    </recommendedName>
</protein>
<dbReference type="GO" id="GO:0006729">
    <property type="term" value="P:tetrahydrobiopterin biosynthetic process"/>
    <property type="evidence" value="ECO:0007669"/>
    <property type="project" value="UniProtKB-UniPathway"/>
</dbReference>
<dbReference type="PANTHER" id="PTHR12589">
    <property type="entry name" value="PYRUVOYL TETRAHYDROBIOPTERIN SYNTHASE"/>
    <property type="match status" value="1"/>
</dbReference>
<dbReference type="PANTHER" id="PTHR12589:SF7">
    <property type="entry name" value="6-PYRUVOYL TETRAHYDROBIOPTERIN SYNTHASE"/>
    <property type="match status" value="1"/>
</dbReference>
<dbReference type="Proteomes" id="UP000261480">
    <property type="component" value="Unplaced"/>
</dbReference>
<dbReference type="InterPro" id="IPR022469">
    <property type="entry name" value="PTPS_His_AS"/>
</dbReference>
<keyword evidence="8" id="KW-0783">Tetrahydrobiopterin biosynthesis</keyword>
<dbReference type="GO" id="GO:0046872">
    <property type="term" value="F:metal ion binding"/>
    <property type="evidence" value="ECO:0007669"/>
    <property type="project" value="UniProtKB-KW"/>
</dbReference>
<evidence type="ECO:0000256" key="2">
    <source>
        <dbReference type="ARBA" id="ARBA00005126"/>
    </source>
</evidence>
<keyword evidence="7" id="KW-0862">Zinc</keyword>
<feature type="region of interest" description="Disordered" evidence="11">
    <location>
        <begin position="153"/>
        <end position="172"/>
    </location>
</feature>
<evidence type="ECO:0000256" key="3">
    <source>
        <dbReference type="ARBA" id="ARBA00009164"/>
    </source>
</evidence>
<evidence type="ECO:0000256" key="11">
    <source>
        <dbReference type="SAM" id="MobiDB-lite"/>
    </source>
</evidence>
<keyword evidence="6" id="KW-0479">Metal-binding</keyword>